<evidence type="ECO:0000256" key="6">
    <source>
        <dbReference type="SAM" id="MobiDB-lite"/>
    </source>
</evidence>
<evidence type="ECO:0000256" key="5">
    <source>
        <dbReference type="ARBA" id="ARBA00023242"/>
    </source>
</evidence>
<dbReference type="CDD" id="cd12148">
    <property type="entry name" value="fungal_TF_MHR"/>
    <property type="match status" value="1"/>
</dbReference>
<feature type="region of interest" description="Disordered" evidence="6">
    <location>
        <begin position="626"/>
        <end position="655"/>
    </location>
</feature>
<comment type="subcellular location">
    <subcellularLocation>
        <location evidence="1">Nucleus</location>
    </subcellularLocation>
</comment>
<protein>
    <recommendedName>
        <fullName evidence="11">Zn(2)-C6 fungal-type domain-containing protein</fullName>
    </recommendedName>
</protein>
<dbReference type="CDD" id="cd00067">
    <property type="entry name" value="GAL4"/>
    <property type="match status" value="1"/>
</dbReference>
<dbReference type="SUPFAM" id="SSF57701">
    <property type="entry name" value="Zn2/Cys6 DNA-binding domain"/>
    <property type="match status" value="1"/>
</dbReference>
<name>A0A1Y2EME1_9BASI</name>
<reference evidence="9" key="1">
    <citation type="submission" date="2016-07" db="EMBL/GenBank/DDBJ databases">
        <title>Pervasive Adenine N6-methylation of Active Genes in Fungi.</title>
        <authorList>
            <consortium name="DOE Joint Genome Institute"/>
            <person name="Mondo S.J."/>
            <person name="Dannebaum R.O."/>
            <person name="Kuo R.C."/>
            <person name="Labutti K."/>
            <person name="Haridas S."/>
            <person name="Kuo A."/>
            <person name="Salamov A."/>
            <person name="Ahrendt S.R."/>
            <person name="Lipzen A."/>
            <person name="Sullivan W."/>
            <person name="Andreopoulos W.B."/>
            <person name="Clum A."/>
            <person name="Lindquist E."/>
            <person name="Daum C."/>
            <person name="Ramamoorthy G.K."/>
            <person name="Gryganskyi A."/>
            <person name="Culley D."/>
            <person name="Magnuson J.K."/>
            <person name="James T.Y."/>
            <person name="O'Malley M.A."/>
            <person name="Stajich J.E."/>
            <person name="Spatafora J.W."/>
            <person name="Visel A."/>
            <person name="Grigoriev I.V."/>
        </authorList>
    </citation>
    <scope>NUCLEOTIDE SEQUENCE [LARGE SCALE GENOMIC DNA]</scope>
    <source>
        <strain evidence="9">62-1032</strain>
    </source>
</reference>
<feature type="domain" description="Cyclic nucleotide-binding" evidence="7">
    <location>
        <begin position="407"/>
        <end position="452"/>
    </location>
</feature>
<evidence type="ECO:0008006" key="11">
    <source>
        <dbReference type="Google" id="ProtNLM"/>
    </source>
</evidence>
<keyword evidence="2" id="KW-0479">Metal-binding</keyword>
<evidence type="ECO:0000259" key="7">
    <source>
        <dbReference type="PROSITE" id="PS50042"/>
    </source>
</evidence>
<comment type="caution">
    <text evidence="9">The sequence shown here is derived from an EMBL/GenBank/DDBJ whole genome shotgun (WGS) entry which is preliminary data.</text>
</comment>
<dbReference type="PANTHER" id="PTHR47338">
    <property type="entry name" value="ZN(II)2CYS6 TRANSCRIPTION FACTOR (EUROFUNG)-RELATED"/>
    <property type="match status" value="1"/>
</dbReference>
<dbReference type="GO" id="GO:0000981">
    <property type="term" value="F:DNA-binding transcription factor activity, RNA polymerase II-specific"/>
    <property type="evidence" value="ECO:0007669"/>
    <property type="project" value="InterPro"/>
</dbReference>
<dbReference type="PANTHER" id="PTHR47338:SF5">
    <property type="entry name" value="ZN(II)2CYS6 TRANSCRIPTION FACTOR (EUROFUNG)"/>
    <property type="match status" value="1"/>
</dbReference>
<dbReference type="InterPro" id="IPR001138">
    <property type="entry name" value="Zn2Cys6_DnaBD"/>
</dbReference>
<dbReference type="AlphaFoldDB" id="A0A1Y2EME1"/>
<evidence type="ECO:0000256" key="2">
    <source>
        <dbReference type="ARBA" id="ARBA00022723"/>
    </source>
</evidence>
<gene>
    <name evidence="9" type="ORF">BCR35DRAFT_163266</name>
</gene>
<feature type="compositionally biased region" description="Low complexity" evidence="6">
    <location>
        <begin position="168"/>
        <end position="177"/>
    </location>
</feature>
<proteinExistence type="predicted"/>
<feature type="region of interest" description="Disordered" evidence="6">
    <location>
        <begin position="168"/>
        <end position="187"/>
    </location>
</feature>
<dbReference type="Pfam" id="PF00172">
    <property type="entry name" value="Zn_clus"/>
    <property type="match status" value="1"/>
</dbReference>
<dbReference type="Proteomes" id="UP000193467">
    <property type="component" value="Unassembled WGS sequence"/>
</dbReference>
<keyword evidence="4" id="KW-0804">Transcription</keyword>
<evidence type="ECO:0000256" key="4">
    <source>
        <dbReference type="ARBA" id="ARBA00023163"/>
    </source>
</evidence>
<dbReference type="InParanoid" id="A0A1Y2EME1"/>
<evidence type="ECO:0000313" key="10">
    <source>
        <dbReference type="Proteomes" id="UP000193467"/>
    </source>
</evidence>
<dbReference type="InterPro" id="IPR036864">
    <property type="entry name" value="Zn2-C6_fun-type_DNA-bd_sf"/>
</dbReference>
<dbReference type="OrthoDB" id="39175at2759"/>
<evidence type="ECO:0000313" key="9">
    <source>
        <dbReference type="EMBL" id="ORY72396.1"/>
    </source>
</evidence>
<feature type="domain" description="Zn(2)-C6 fungal-type" evidence="8">
    <location>
        <begin position="20"/>
        <end position="50"/>
    </location>
</feature>
<feature type="compositionally biased region" description="Basic and acidic residues" evidence="6">
    <location>
        <begin position="626"/>
        <end position="635"/>
    </location>
</feature>
<dbReference type="PROSITE" id="PS50042">
    <property type="entry name" value="CNMP_BINDING_3"/>
    <property type="match status" value="1"/>
</dbReference>
<sequence length="679" mass="74355">MSYPTPPPGLAATLPSLRQSCQFCRRRKIKCSGESTGCRTCVARRQACIFELASPMGRPRKLRDSDSPEELIRVQQRKGGERRRTIESVSGAEVLKRRGKGEDSTPAYSSRKVPKVAGLEVDLALCEGLEKLRVTSIKTTYDGFAEDKVGVMLQAFYGLVSPPPAVSLNSLPTPSSSPDDEPTHPSLRVPKETRALYESRFQSLPPRRAPRSSTVKLAKEAATKELWGWLGSEIVGLATGKGREGERCFLLRLLEEDQSEPFAVGCEVHTTSHSPLDSISPADTRALLYHWFQHSPFSYLLNDAYLLTSYTNGTLSPLLLSVLLCISLSLPSPPPISTHTLPTSEVLHQHALALLLALPAAEAASNLGMIQAILLLAVHLGTRHRIRQAWAVMACGYALAREMLKRVERGRGEVRSEREKAEEEALRGTLWTFAIFGSWAFLSLDLPRSTLVDVTDSLALPPFEYQSSLAHTFREQRIKFDAVTPSLHATHSSFAQTTRLLSLVVSLSLPVLPPPHSPSPSPNPSSLYSAPFPIGDPRLARMPAFAVSTAGWLLGLGERWLAEAEPTPGEGMGEVQSPLLGAVCAVLAMSRLSPPEEEEERVGESLQVQGWRMVLGAVEGLVRSVAREGEGRRSDGSPLEGEEREEHALSGRRMSGVQRVVLAGESLFTLRSRRRDRPN</sequence>
<keyword evidence="3" id="KW-0805">Transcription regulation</keyword>
<accession>A0A1Y2EME1</accession>
<dbReference type="EMBL" id="MCGR01000052">
    <property type="protein sequence ID" value="ORY72396.1"/>
    <property type="molecule type" value="Genomic_DNA"/>
</dbReference>
<dbReference type="PROSITE" id="PS50048">
    <property type="entry name" value="ZN2_CY6_FUNGAL_2"/>
    <property type="match status" value="1"/>
</dbReference>
<dbReference type="STRING" id="106004.A0A1Y2EME1"/>
<evidence type="ECO:0000259" key="8">
    <source>
        <dbReference type="PROSITE" id="PS50048"/>
    </source>
</evidence>
<evidence type="ECO:0000256" key="3">
    <source>
        <dbReference type="ARBA" id="ARBA00023015"/>
    </source>
</evidence>
<dbReference type="PROSITE" id="PS00463">
    <property type="entry name" value="ZN2_CY6_FUNGAL_1"/>
    <property type="match status" value="1"/>
</dbReference>
<dbReference type="SMART" id="SM00066">
    <property type="entry name" value="GAL4"/>
    <property type="match status" value="1"/>
</dbReference>
<dbReference type="GO" id="GO:0008270">
    <property type="term" value="F:zinc ion binding"/>
    <property type="evidence" value="ECO:0007669"/>
    <property type="project" value="InterPro"/>
</dbReference>
<evidence type="ECO:0000256" key="1">
    <source>
        <dbReference type="ARBA" id="ARBA00004123"/>
    </source>
</evidence>
<keyword evidence="10" id="KW-1185">Reference proteome</keyword>
<dbReference type="InterPro" id="IPR000595">
    <property type="entry name" value="cNMP-bd_dom"/>
</dbReference>
<organism evidence="9 10">
    <name type="scientific">Leucosporidium creatinivorum</name>
    <dbReference type="NCBI Taxonomy" id="106004"/>
    <lineage>
        <taxon>Eukaryota</taxon>
        <taxon>Fungi</taxon>
        <taxon>Dikarya</taxon>
        <taxon>Basidiomycota</taxon>
        <taxon>Pucciniomycotina</taxon>
        <taxon>Microbotryomycetes</taxon>
        <taxon>Leucosporidiales</taxon>
        <taxon>Leucosporidium</taxon>
    </lineage>
</organism>
<keyword evidence="5" id="KW-0539">Nucleus</keyword>
<dbReference type="Gene3D" id="4.10.240.10">
    <property type="entry name" value="Zn(2)-C6 fungal-type DNA-binding domain"/>
    <property type="match status" value="1"/>
</dbReference>
<dbReference type="GO" id="GO:0005634">
    <property type="term" value="C:nucleus"/>
    <property type="evidence" value="ECO:0007669"/>
    <property type="project" value="UniProtKB-SubCell"/>
</dbReference>
<dbReference type="InterPro" id="IPR050815">
    <property type="entry name" value="TF_fung"/>
</dbReference>